<organism evidence="18 19">
    <name type="scientific">Rhynocoris fuscipes</name>
    <dbReference type="NCBI Taxonomy" id="488301"/>
    <lineage>
        <taxon>Eukaryota</taxon>
        <taxon>Metazoa</taxon>
        <taxon>Ecdysozoa</taxon>
        <taxon>Arthropoda</taxon>
        <taxon>Hexapoda</taxon>
        <taxon>Insecta</taxon>
        <taxon>Pterygota</taxon>
        <taxon>Neoptera</taxon>
        <taxon>Paraneoptera</taxon>
        <taxon>Hemiptera</taxon>
        <taxon>Heteroptera</taxon>
        <taxon>Panheteroptera</taxon>
        <taxon>Cimicomorpha</taxon>
        <taxon>Reduviidae</taxon>
        <taxon>Harpactorinae</taxon>
        <taxon>Harpactorini</taxon>
        <taxon>Rhynocoris</taxon>
    </lineage>
</organism>
<gene>
    <name evidence="18" type="ORF">O3M35_010244</name>
</gene>
<comment type="function">
    <text evidence="16">Carrier of the growing fatty acid chain in fatty acid biosynthesis.</text>
</comment>
<feature type="domain" description="Carrier" evidence="17">
    <location>
        <begin position="413"/>
        <end position="488"/>
    </location>
</feature>
<evidence type="ECO:0000313" key="18">
    <source>
        <dbReference type="EMBL" id="KAK9503750.1"/>
    </source>
</evidence>
<dbReference type="GO" id="GO:0006633">
    <property type="term" value="P:fatty acid biosynthetic process"/>
    <property type="evidence" value="ECO:0007669"/>
    <property type="project" value="UniProtKB-KW"/>
</dbReference>
<evidence type="ECO:0000259" key="17">
    <source>
        <dbReference type="PROSITE" id="PS50075"/>
    </source>
</evidence>
<evidence type="ECO:0000256" key="6">
    <source>
        <dbReference type="ARBA" id="ARBA00022553"/>
    </source>
</evidence>
<evidence type="ECO:0000256" key="3">
    <source>
        <dbReference type="ARBA" id="ARBA00022448"/>
    </source>
</evidence>
<evidence type="ECO:0000256" key="4">
    <source>
        <dbReference type="ARBA" id="ARBA00022450"/>
    </source>
</evidence>
<keyword evidence="10" id="KW-0249">Electron transport</keyword>
<dbReference type="PROSITE" id="PS50075">
    <property type="entry name" value="CARRIER"/>
    <property type="match status" value="1"/>
</dbReference>
<keyword evidence="12" id="KW-0443">Lipid metabolism</keyword>
<dbReference type="Proteomes" id="UP001461498">
    <property type="component" value="Unassembled WGS sequence"/>
</dbReference>
<dbReference type="SUPFAM" id="SSF51735">
    <property type="entry name" value="NAD(P)-binding Rossmann-fold domains"/>
    <property type="match status" value="1"/>
</dbReference>
<keyword evidence="6" id="KW-0597">Phosphoprotein</keyword>
<dbReference type="PRINTS" id="PR00081">
    <property type="entry name" value="GDHRDH"/>
</dbReference>
<comment type="subcellular location">
    <subcellularLocation>
        <location evidence="1">Mitochondrion</location>
    </subcellularLocation>
</comment>
<evidence type="ECO:0000256" key="2">
    <source>
        <dbReference type="ARBA" id="ARBA00010930"/>
    </source>
</evidence>
<dbReference type="HAMAP" id="MF_01217">
    <property type="entry name" value="Acyl_carrier"/>
    <property type="match status" value="1"/>
</dbReference>
<evidence type="ECO:0000256" key="12">
    <source>
        <dbReference type="ARBA" id="ARBA00023098"/>
    </source>
</evidence>
<dbReference type="InterPro" id="IPR009081">
    <property type="entry name" value="PP-bd_ACP"/>
</dbReference>
<keyword evidence="4 16" id="KW-0596">Phosphopantetheine</keyword>
<name>A0AAW1D0H1_9HEMI</name>
<proteinExistence type="inferred from homology"/>
<dbReference type="InterPro" id="IPR036291">
    <property type="entry name" value="NAD(P)-bd_dom_sf"/>
</dbReference>
<dbReference type="InterPro" id="IPR003231">
    <property type="entry name" value="ACP"/>
</dbReference>
<keyword evidence="3" id="KW-0813">Transport</keyword>
<keyword evidence="9" id="KW-0809">Transit peptide</keyword>
<evidence type="ECO:0000256" key="15">
    <source>
        <dbReference type="RuleBase" id="RU000363"/>
    </source>
</evidence>
<keyword evidence="13" id="KW-0496">Mitochondrion</keyword>
<evidence type="ECO:0000313" key="19">
    <source>
        <dbReference type="Proteomes" id="UP001461498"/>
    </source>
</evidence>
<evidence type="ECO:0000256" key="13">
    <source>
        <dbReference type="ARBA" id="ARBA00023128"/>
    </source>
</evidence>
<dbReference type="Pfam" id="PF00106">
    <property type="entry name" value="adh_short"/>
    <property type="match status" value="1"/>
</dbReference>
<keyword evidence="7" id="KW-0679">Respiratory chain</keyword>
<evidence type="ECO:0000256" key="1">
    <source>
        <dbReference type="ARBA" id="ARBA00004173"/>
    </source>
</evidence>
<protein>
    <recommendedName>
        <fullName evidence="16">Acyl carrier protein</fullName>
    </recommendedName>
</protein>
<evidence type="ECO:0000256" key="11">
    <source>
        <dbReference type="ARBA" id="ARBA00023002"/>
    </source>
</evidence>
<evidence type="ECO:0000256" key="8">
    <source>
        <dbReference type="ARBA" id="ARBA00022832"/>
    </source>
</evidence>
<dbReference type="PRINTS" id="PR00080">
    <property type="entry name" value="SDRFAMILY"/>
</dbReference>
<accession>A0AAW1D0H1</accession>
<comment type="similarity">
    <text evidence="2">Belongs to the acyl carrier protein (ACP) family.</text>
</comment>
<dbReference type="FunFam" id="1.10.1200.10:FF:000008">
    <property type="entry name" value="Acyl carrier protein"/>
    <property type="match status" value="1"/>
</dbReference>
<dbReference type="CDD" id="cd05327">
    <property type="entry name" value="retinol-DH_like_SDR_c_like"/>
    <property type="match status" value="1"/>
</dbReference>
<dbReference type="GO" id="GO:0016491">
    <property type="term" value="F:oxidoreductase activity"/>
    <property type="evidence" value="ECO:0007669"/>
    <property type="project" value="UniProtKB-KW"/>
</dbReference>
<keyword evidence="19" id="KW-1185">Reference proteome</keyword>
<dbReference type="AlphaFoldDB" id="A0AAW1D0H1"/>
<dbReference type="InterPro" id="IPR036736">
    <property type="entry name" value="ACP-like_sf"/>
</dbReference>
<evidence type="ECO:0000256" key="7">
    <source>
        <dbReference type="ARBA" id="ARBA00022660"/>
    </source>
</evidence>
<dbReference type="Gene3D" id="3.40.50.720">
    <property type="entry name" value="NAD(P)-binding Rossmann-like Domain"/>
    <property type="match status" value="1"/>
</dbReference>
<comment type="caution">
    <text evidence="18">The sequence shown here is derived from an EMBL/GenBank/DDBJ whole genome shotgun (WGS) entry which is preliminary data.</text>
</comment>
<keyword evidence="14 16" id="KW-0275">Fatty acid biosynthesis</keyword>
<reference evidence="18 19" key="1">
    <citation type="submission" date="2022-12" db="EMBL/GenBank/DDBJ databases">
        <title>Chromosome-level genome assembly of true bugs.</title>
        <authorList>
            <person name="Ma L."/>
            <person name="Li H."/>
        </authorList>
    </citation>
    <scope>NUCLEOTIDE SEQUENCE [LARGE SCALE GENOMIC DNA]</scope>
    <source>
        <strain evidence="18">Lab_2022b</strain>
    </source>
</reference>
<dbReference type="PANTHER" id="PTHR43157">
    <property type="entry name" value="PHOSPHATIDYLINOSITOL-GLYCAN BIOSYNTHESIS CLASS F PROTEIN-RELATED"/>
    <property type="match status" value="1"/>
</dbReference>
<evidence type="ECO:0000256" key="5">
    <source>
        <dbReference type="ARBA" id="ARBA00022516"/>
    </source>
</evidence>
<dbReference type="InterPro" id="IPR002347">
    <property type="entry name" value="SDR_fam"/>
</dbReference>
<evidence type="ECO:0000256" key="10">
    <source>
        <dbReference type="ARBA" id="ARBA00022982"/>
    </source>
</evidence>
<dbReference type="Gene3D" id="1.10.1200.10">
    <property type="entry name" value="ACP-like"/>
    <property type="match status" value="1"/>
</dbReference>
<dbReference type="Pfam" id="PF00550">
    <property type="entry name" value="PP-binding"/>
    <property type="match status" value="1"/>
</dbReference>
<dbReference type="EMBL" id="JAPXFL010000007">
    <property type="protein sequence ID" value="KAK9503750.1"/>
    <property type="molecule type" value="Genomic_DNA"/>
</dbReference>
<evidence type="ECO:0000256" key="16">
    <source>
        <dbReference type="RuleBase" id="RU000722"/>
    </source>
</evidence>
<keyword evidence="8" id="KW-0276">Fatty acid metabolism</keyword>
<dbReference type="SUPFAM" id="SSF47336">
    <property type="entry name" value="ACP-like"/>
    <property type="match status" value="1"/>
</dbReference>
<dbReference type="GO" id="GO:0031966">
    <property type="term" value="C:mitochondrial membrane"/>
    <property type="evidence" value="ECO:0007669"/>
    <property type="project" value="UniProtKB-ARBA"/>
</dbReference>
<keyword evidence="5 16" id="KW-0444">Lipid biosynthesis</keyword>
<dbReference type="GO" id="GO:0045271">
    <property type="term" value="C:respiratory chain complex I"/>
    <property type="evidence" value="ECO:0007669"/>
    <property type="project" value="UniProtKB-ARBA"/>
</dbReference>
<evidence type="ECO:0000256" key="14">
    <source>
        <dbReference type="ARBA" id="ARBA00023160"/>
    </source>
</evidence>
<keyword evidence="11" id="KW-0560">Oxidoreductase</keyword>
<comment type="similarity">
    <text evidence="15">Belongs to the short-chain dehydrogenases/reductases (SDR) family.</text>
</comment>
<dbReference type="PANTHER" id="PTHR43157:SF31">
    <property type="entry name" value="PHOSPHATIDYLINOSITOL-GLYCAN BIOSYNTHESIS CLASS F PROTEIN"/>
    <property type="match status" value="1"/>
</dbReference>
<sequence length="492" mass="55539">MSGITTFFNNVTKRLCIYVQYMWYELIYAVIGFKAIIEDIKLKSTNKCPIINKNGEVAIVTGGSRGIGASLVKKLLQCEMTVIIGCRNIEAGRKTIENIRKNGVTSGEAHIFKLDMESFDSIKKFASIISTKFTFLNLLVNNAGIMFPSYHETTDGFESQLQVNYLAPFYLTHLLMPLLIKKESSRVVNVTSAAHFACKSIHFDNMNLKNNFITSLAYAQSKLCLLLFTQELDRQLREMNSNVYVLAVHPGIVNTDLFNDTPLKKLCPWILKYLCKDEDAGATSVLAPCISPSLKDKGGLYLSNCSITTPSKTAQNEILQKELFSYSLKTLKINEFGNEDFNKMAALVNSFRNVLYRNSSVIGRTFTRTAAVGVYSNPRKHRVQQILLPESTSILPSLLQKRLYSHGEPLSLDIIRDRVLLVLKLYDKVDADKLKLDSHFINDLGLDSLDHVEVIMAMEDEFGFEIPDGDAEKLLRPCDIIRYIGDRQEVYE</sequence>
<evidence type="ECO:0000256" key="9">
    <source>
        <dbReference type="ARBA" id="ARBA00022946"/>
    </source>
</evidence>